<keyword evidence="3" id="KW-1185">Reference proteome</keyword>
<comment type="caution">
    <text evidence="2">The sequence shown here is derived from an EMBL/GenBank/DDBJ whole genome shotgun (WGS) entry which is preliminary data.</text>
</comment>
<dbReference type="OrthoDB" id="5769209at2"/>
<dbReference type="AlphaFoldDB" id="A0A3L7DVJ1"/>
<evidence type="ECO:0008006" key="4">
    <source>
        <dbReference type="Google" id="ProtNLM"/>
    </source>
</evidence>
<organism evidence="2 3">
    <name type="scientific">Seongchinamella sediminis</name>
    <dbReference type="NCBI Taxonomy" id="2283635"/>
    <lineage>
        <taxon>Bacteria</taxon>
        <taxon>Pseudomonadati</taxon>
        <taxon>Pseudomonadota</taxon>
        <taxon>Gammaproteobacteria</taxon>
        <taxon>Cellvibrionales</taxon>
        <taxon>Halieaceae</taxon>
        <taxon>Seongchinamella</taxon>
    </lineage>
</organism>
<dbReference type="Proteomes" id="UP000265509">
    <property type="component" value="Unassembled WGS sequence"/>
</dbReference>
<name>A0A3L7DVJ1_9GAMM</name>
<proteinExistence type="predicted"/>
<evidence type="ECO:0000313" key="2">
    <source>
        <dbReference type="EMBL" id="RLQ21314.1"/>
    </source>
</evidence>
<feature type="region of interest" description="Disordered" evidence="1">
    <location>
        <begin position="1"/>
        <end position="25"/>
    </location>
</feature>
<evidence type="ECO:0000313" key="3">
    <source>
        <dbReference type="Proteomes" id="UP000265509"/>
    </source>
</evidence>
<evidence type="ECO:0000256" key="1">
    <source>
        <dbReference type="SAM" id="MobiDB-lite"/>
    </source>
</evidence>
<accession>A0A3L7DVJ1</accession>
<protein>
    <recommendedName>
        <fullName evidence="4">Transposase</fullName>
    </recommendedName>
</protein>
<reference evidence="2 3" key="1">
    <citation type="submission" date="2018-07" db="EMBL/GenBank/DDBJ databases">
        <title>Halioglobus sp. genome submission.</title>
        <authorList>
            <person name="Ye M.-Q."/>
            <person name="Du Z.-J."/>
        </authorList>
    </citation>
    <scope>NUCLEOTIDE SEQUENCE [LARGE SCALE GENOMIC DNA]</scope>
    <source>
        <strain evidence="2 3">U0301</strain>
    </source>
</reference>
<sequence>MIEPTKAAAVPSPQQSRPKKRINRSRRQWQSLLDDFHRSGLTKVAFCKQRGVATSSLNRWQRVLEKPEGGDFVDVTEPLSRAPAAPASGCDPENAWQVELALGNDIVLRIRTA</sequence>
<dbReference type="EMBL" id="QRAN01000014">
    <property type="protein sequence ID" value="RLQ21314.1"/>
    <property type="molecule type" value="Genomic_DNA"/>
</dbReference>
<gene>
    <name evidence="2" type="ORF">DWB85_13510</name>
</gene>
<dbReference type="NCBIfam" id="NF047593">
    <property type="entry name" value="IS66_ISAeme5_TnpA"/>
    <property type="match status" value="1"/>
</dbReference>
<dbReference type="RefSeq" id="WP_117955566.1">
    <property type="nucleotide sequence ID" value="NZ_QRAN01000014.1"/>
</dbReference>